<dbReference type="GO" id="GO:0001897">
    <property type="term" value="P:symbiont-mediated cytolysis of host cell"/>
    <property type="evidence" value="ECO:0007669"/>
    <property type="project" value="UniProtKB-ARBA"/>
</dbReference>
<dbReference type="GO" id="GO:0042742">
    <property type="term" value="P:defense response to bacterium"/>
    <property type="evidence" value="ECO:0007669"/>
    <property type="project" value="UniProtKB-KW"/>
</dbReference>
<reference evidence="4" key="1">
    <citation type="journal article" date="2021" name="Proc. Natl. Acad. Sci. U.S.A.">
        <title>A Catalog of Tens of Thousands of Viruses from Human Metagenomes Reveals Hidden Associations with Chronic Diseases.</title>
        <authorList>
            <person name="Tisza M.J."/>
            <person name="Buck C.B."/>
        </authorList>
    </citation>
    <scope>NUCLEOTIDE SEQUENCE</scope>
    <source>
        <strain evidence="4">CtXPh6</strain>
    </source>
</reference>
<name>A0A8S5LK67_9CAUD</name>
<keyword evidence="1" id="KW-0929">Antimicrobial</keyword>
<protein>
    <submittedName>
        <fullName evidence="4">N-acetylmuramoyl-L-alanine amidase</fullName>
    </submittedName>
</protein>
<sequence>MTLQEFKAALLDAKEIIQDKARGLGRDVKAYCHWTGGDYNTDSDDYHICIRGDGTIINTLPLYMTPEATYHRNTGSIAITLDCCRGYTAWSHEDVELGDCPPTDAQIECLAQVIAVICDVMEIPVDIQHVMTHAEAADNMDGEYYHEPYGPENGCERSDLTILHAGEEWMSGGDILRGKAIFYMNQRSA</sequence>
<keyword evidence="2" id="KW-0081">Bacteriolytic enzyme</keyword>
<evidence type="ECO:0000313" key="4">
    <source>
        <dbReference type="EMBL" id="DAD70235.1"/>
    </source>
</evidence>
<dbReference type="InterPro" id="IPR036505">
    <property type="entry name" value="Amidase/PGRP_sf"/>
</dbReference>
<evidence type="ECO:0000256" key="2">
    <source>
        <dbReference type="ARBA" id="ARBA00022638"/>
    </source>
</evidence>
<organism evidence="4">
    <name type="scientific">Siphoviridae sp. ctXPh6</name>
    <dbReference type="NCBI Taxonomy" id="2827578"/>
    <lineage>
        <taxon>Viruses</taxon>
        <taxon>Duplodnaviria</taxon>
        <taxon>Heunggongvirae</taxon>
        <taxon>Uroviricota</taxon>
        <taxon>Caudoviricetes</taxon>
    </lineage>
</organism>
<dbReference type="Pfam" id="PF01510">
    <property type="entry name" value="Amidase_2"/>
    <property type="match status" value="1"/>
</dbReference>
<dbReference type="SUPFAM" id="SSF55846">
    <property type="entry name" value="N-acetylmuramoyl-L-alanine amidase-like"/>
    <property type="match status" value="1"/>
</dbReference>
<dbReference type="Gene3D" id="3.40.80.10">
    <property type="entry name" value="Peptidoglycan recognition protein-like"/>
    <property type="match status" value="1"/>
</dbReference>
<evidence type="ECO:0000259" key="3">
    <source>
        <dbReference type="Pfam" id="PF01510"/>
    </source>
</evidence>
<dbReference type="InterPro" id="IPR002502">
    <property type="entry name" value="Amidase_domain"/>
</dbReference>
<accession>A0A8S5LK67</accession>
<dbReference type="GO" id="GO:0009253">
    <property type="term" value="P:peptidoglycan catabolic process"/>
    <property type="evidence" value="ECO:0007669"/>
    <property type="project" value="InterPro"/>
</dbReference>
<evidence type="ECO:0000256" key="1">
    <source>
        <dbReference type="ARBA" id="ARBA00022529"/>
    </source>
</evidence>
<dbReference type="EMBL" id="BK015862">
    <property type="protein sequence ID" value="DAD70235.1"/>
    <property type="molecule type" value="Genomic_DNA"/>
</dbReference>
<feature type="domain" description="N-acetylmuramoyl-L-alanine amidase" evidence="3">
    <location>
        <begin position="33"/>
        <end position="137"/>
    </location>
</feature>
<proteinExistence type="predicted"/>
<dbReference type="GO" id="GO:0008745">
    <property type="term" value="F:N-acetylmuramoyl-L-alanine amidase activity"/>
    <property type="evidence" value="ECO:0007669"/>
    <property type="project" value="InterPro"/>
</dbReference>